<dbReference type="RefSeq" id="WP_066742687.1">
    <property type="nucleotide sequence ID" value="NZ_CALCLR010000010.1"/>
</dbReference>
<keyword evidence="2" id="KW-1185">Reference proteome</keyword>
<gene>
    <name evidence="1" type="ORF">BED41_02465</name>
</gene>
<dbReference type="OrthoDB" id="3314392at2"/>
<dbReference type="PANTHER" id="PTHR30282:SF0">
    <property type="entry name" value="P-AMINOBENZOYL-GLUTAMATE TRANSPORT PROTEIN"/>
    <property type="match status" value="1"/>
</dbReference>
<proteinExistence type="predicted"/>
<evidence type="ECO:0000313" key="2">
    <source>
        <dbReference type="Proteomes" id="UP000093044"/>
    </source>
</evidence>
<dbReference type="EMBL" id="CP016757">
    <property type="protein sequence ID" value="ANZ44055.1"/>
    <property type="molecule type" value="Genomic_DNA"/>
</dbReference>
<reference evidence="1" key="1">
    <citation type="submission" date="2016-08" db="EMBL/GenBank/DDBJ databases">
        <title>Complete genome of Cloacibacillus porcorum.</title>
        <authorList>
            <person name="Looft T."/>
            <person name="Bayles D.O."/>
            <person name="Alt D.P."/>
        </authorList>
    </citation>
    <scope>NUCLEOTIDE SEQUENCE [LARGE SCALE GENOMIC DNA]</scope>
    <source>
        <strain evidence="1">CL-84</strain>
    </source>
</reference>
<accession>A0A1B2I253</accession>
<evidence type="ECO:0000313" key="1">
    <source>
        <dbReference type="EMBL" id="ANZ44055.1"/>
    </source>
</evidence>
<dbReference type="KEGG" id="cpor:BED41_02465"/>
<dbReference type="GO" id="GO:1902604">
    <property type="term" value="P:p-aminobenzoyl-glutamate transmembrane transport"/>
    <property type="evidence" value="ECO:0007669"/>
    <property type="project" value="InterPro"/>
</dbReference>
<organism evidence="1 2">
    <name type="scientific">Cloacibacillus porcorum</name>
    <dbReference type="NCBI Taxonomy" id="1197717"/>
    <lineage>
        <taxon>Bacteria</taxon>
        <taxon>Thermotogati</taxon>
        <taxon>Synergistota</taxon>
        <taxon>Synergistia</taxon>
        <taxon>Synergistales</taxon>
        <taxon>Synergistaceae</taxon>
        <taxon>Cloacibacillus</taxon>
    </lineage>
</organism>
<name>A0A1B2I253_9BACT</name>
<protein>
    <submittedName>
        <fullName evidence="1">Uncharacterized protein</fullName>
    </submittedName>
</protein>
<dbReference type="Proteomes" id="UP000093044">
    <property type="component" value="Chromosome"/>
</dbReference>
<dbReference type="Pfam" id="PF03806">
    <property type="entry name" value="ABG_transport"/>
    <property type="match status" value="1"/>
</dbReference>
<dbReference type="InterPro" id="IPR004697">
    <property type="entry name" value="AbgT"/>
</dbReference>
<dbReference type="GO" id="GO:0015558">
    <property type="term" value="F:secondary active p-aminobenzoyl-glutamate transmembrane transporter activity"/>
    <property type="evidence" value="ECO:0007669"/>
    <property type="project" value="InterPro"/>
</dbReference>
<sequence length="522" mass="56306">MQKKSAEERGFMKFIGGVERIGNRLPHPFMMFVWLIAFVILISVICEWLGVSASYTKVTEGASPETITIKAKSLLNKENIRFFFLNFQNIFFDFSPLRAVIPLLMAIGVCEQSGLMETFIKRTILKAPQWAVVAILTFVAINANLASDAGIIAAAAVGGAVYQAMGKNPWIGVSIAYAAGNAGFGANFLIASQDLVVNGITMAVTQELGLNAPAHLLMNWYFLSAAVVVLTAVTVLVTKYCTVPHIAADGLPIDIPRKECGETISPLQVKGLRYAGLALLFWLAVILLLTLPADAILRADNGALLPRSPFLSGIIFTLFMAFLLPGIAYGRTVGTITNSKDVPAMMGTALKQNIMLIVIALTASIFIKLFNLSNLPTIVGFKGAELINQANLTGYPTLVIIVCLTAFFNLFIGSANAKWLMLAPIYIPMFTAVGFSPAMVTAAYRCGDSCTNPIAPLSTMLVVAIALFERFNVAPDKKEVGIGTVVAYSLPYTIFFFFAFLAMLACFYFFNIPLGPGAGVFM</sequence>
<dbReference type="GeneID" id="83056714"/>
<dbReference type="STRING" id="1197717.BED41_02465"/>
<dbReference type="PANTHER" id="PTHR30282">
    <property type="entry name" value="P-AMINOBENZOYL GLUTAMATE TRANSPORTER"/>
    <property type="match status" value="1"/>
</dbReference>
<dbReference type="AlphaFoldDB" id="A0A1B2I253"/>